<evidence type="ECO:0000313" key="1">
    <source>
        <dbReference type="EMBL" id="KAF9620410.1"/>
    </source>
</evidence>
<protein>
    <submittedName>
        <fullName evidence="1">Uncharacterized protein</fullName>
    </submittedName>
</protein>
<dbReference type="EMBL" id="JADFTS010000002">
    <property type="protein sequence ID" value="KAF9620410.1"/>
    <property type="molecule type" value="Genomic_DNA"/>
</dbReference>
<feature type="non-terminal residue" evidence="1">
    <location>
        <position position="113"/>
    </location>
</feature>
<proteinExistence type="predicted"/>
<evidence type="ECO:0000313" key="2">
    <source>
        <dbReference type="Proteomes" id="UP000631114"/>
    </source>
</evidence>
<keyword evidence="2" id="KW-1185">Reference proteome</keyword>
<accession>A0A835M5W6</accession>
<dbReference type="AlphaFoldDB" id="A0A835M5W6"/>
<organism evidence="1 2">
    <name type="scientific">Coptis chinensis</name>
    <dbReference type="NCBI Taxonomy" id="261450"/>
    <lineage>
        <taxon>Eukaryota</taxon>
        <taxon>Viridiplantae</taxon>
        <taxon>Streptophyta</taxon>
        <taxon>Embryophyta</taxon>
        <taxon>Tracheophyta</taxon>
        <taxon>Spermatophyta</taxon>
        <taxon>Magnoliopsida</taxon>
        <taxon>Ranunculales</taxon>
        <taxon>Ranunculaceae</taxon>
        <taxon>Coptidoideae</taxon>
        <taxon>Coptis</taxon>
    </lineage>
</organism>
<name>A0A835M5W6_9MAGN</name>
<dbReference type="Proteomes" id="UP000631114">
    <property type="component" value="Unassembled WGS sequence"/>
</dbReference>
<gene>
    <name evidence="1" type="ORF">IFM89_011783</name>
</gene>
<sequence>MVRFFFASSVITDLKFPFLFSNMHIDDEDQLTGFILSHPFLLRHIGFILSHPSKRRKNNLLPLYFLIQDLEFPCGSRFLLQFADQLAGFKINGLHPPPPPIATGNTITERKDA</sequence>
<reference evidence="1 2" key="1">
    <citation type="submission" date="2020-10" db="EMBL/GenBank/DDBJ databases">
        <title>The Coptis chinensis genome and diversification of protoberbering-type alkaloids.</title>
        <authorList>
            <person name="Wang B."/>
            <person name="Shu S."/>
            <person name="Song C."/>
            <person name="Liu Y."/>
        </authorList>
    </citation>
    <scope>NUCLEOTIDE SEQUENCE [LARGE SCALE GENOMIC DNA]</scope>
    <source>
        <strain evidence="1">HL-2020</strain>
        <tissue evidence="1">Leaf</tissue>
    </source>
</reference>
<comment type="caution">
    <text evidence="1">The sequence shown here is derived from an EMBL/GenBank/DDBJ whole genome shotgun (WGS) entry which is preliminary data.</text>
</comment>